<protein>
    <submittedName>
        <fullName evidence="2">11527_t:CDS:1</fullName>
    </submittedName>
</protein>
<evidence type="ECO:0000313" key="2">
    <source>
        <dbReference type="EMBL" id="CAG8465742.1"/>
    </source>
</evidence>
<comment type="caution">
    <text evidence="2">The sequence shown here is derived from an EMBL/GenBank/DDBJ whole genome shotgun (WGS) entry which is preliminary data.</text>
</comment>
<feature type="compositionally biased region" description="Low complexity" evidence="1">
    <location>
        <begin position="307"/>
        <end position="337"/>
    </location>
</feature>
<feature type="compositionally biased region" description="Polar residues" evidence="1">
    <location>
        <begin position="188"/>
        <end position="207"/>
    </location>
</feature>
<sequence>MAYNNNPRYASSNPNNQRYFQAGYPSPQQLQTQQFSHNATPSFNAAVAPINSYTSPRMDPARSSYYSASHAQQPTQQTQQHGMSWQKSSAWDHSTNVLHQNNIYGHTGTSTGAASSGFAPSPNNGLFTSSQQQQHRRLQQPVASHMQQQSLNTQSMYGGGHHATATSLQPFHTAGSGSTTSQSSASQPNSNMLSLPTPTNSSVGSMQRVPQWSMDTSNLNNFSMTGLNMNNMSNMSPINFSGRSAMSLGDQQLSPFGVVDDSTAELGEDLMDGSLQEQSLTSGTASASTSALSTTQQQNYLHAPRYSQQQQNPTQMTPQQTPTQSAQQSQQSQVQQPVVLNRQPPRRYAQMSSSPSLSTINDTAGGQQSVTSAISPIPAKREASTRFPLLIRMRNYRIENDR</sequence>
<feature type="compositionally biased region" description="Low complexity" evidence="1">
    <location>
        <begin position="278"/>
        <end position="298"/>
    </location>
</feature>
<dbReference type="Proteomes" id="UP000789739">
    <property type="component" value="Unassembled WGS sequence"/>
</dbReference>
<feature type="region of interest" description="Disordered" evidence="1">
    <location>
        <begin position="275"/>
        <end position="377"/>
    </location>
</feature>
<feature type="compositionally biased region" description="Polar residues" evidence="1">
    <location>
        <begin position="350"/>
        <end position="374"/>
    </location>
</feature>
<feature type="compositionally biased region" description="Low complexity" evidence="1">
    <location>
        <begin position="174"/>
        <end position="187"/>
    </location>
</feature>
<dbReference type="OrthoDB" id="10501522at2759"/>
<keyword evidence="3" id="KW-1185">Reference proteome</keyword>
<accession>A0A9N8VZK1</accession>
<evidence type="ECO:0000256" key="1">
    <source>
        <dbReference type="SAM" id="MobiDB-lite"/>
    </source>
</evidence>
<feature type="compositionally biased region" description="Polar residues" evidence="1">
    <location>
        <begin position="1"/>
        <end position="19"/>
    </location>
</feature>
<dbReference type="EMBL" id="CAJVPI010000046">
    <property type="protein sequence ID" value="CAG8465742.1"/>
    <property type="molecule type" value="Genomic_DNA"/>
</dbReference>
<gene>
    <name evidence="2" type="ORF">PBRASI_LOCUS820</name>
</gene>
<name>A0A9N8VZK1_9GLOM</name>
<proteinExistence type="predicted"/>
<feature type="region of interest" description="Disordered" evidence="1">
    <location>
        <begin position="102"/>
        <end position="207"/>
    </location>
</feature>
<feature type="compositionally biased region" description="Polar residues" evidence="1">
    <location>
        <begin position="121"/>
        <end position="130"/>
    </location>
</feature>
<feature type="region of interest" description="Disordered" evidence="1">
    <location>
        <begin position="54"/>
        <end position="89"/>
    </location>
</feature>
<reference evidence="2" key="1">
    <citation type="submission" date="2021-06" db="EMBL/GenBank/DDBJ databases">
        <authorList>
            <person name="Kallberg Y."/>
            <person name="Tangrot J."/>
            <person name="Rosling A."/>
        </authorList>
    </citation>
    <scope>NUCLEOTIDE SEQUENCE</scope>
    <source>
        <strain evidence="2">BR232B</strain>
    </source>
</reference>
<evidence type="ECO:0000313" key="3">
    <source>
        <dbReference type="Proteomes" id="UP000789739"/>
    </source>
</evidence>
<feature type="compositionally biased region" description="Polar residues" evidence="1">
    <location>
        <begin position="102"/>
        <end position="114"/>
    </location>
</feature>
<feature type="compositionally biased region" description="Polar residues" evidence="1">
    <location>
        <begin position="141"/>
        <end position="156"/>
    </location>
</feature>
<organism evidence="2 3">
    <name type="scientific">Paraglomus brasilianum</name>
    <dbReference type="NCBI Taxonomy" id="144538"/>
    <lineage>
        <taxon>Eukaryota</taxon>
        <taxon>Fungi</taxon>
        <taxon>Fungi incertae sedis</taxon>
        <taxon>Mucoromycota</taxon>
        <taxon>Glomeromycotina</taxon>
        <taxon>Glomeromycetes</taxon>
        <taxon>Paraglomerales</taxon>
        <taxon>Paraglomeraceae</taxon>
        <taxon>Paraglomus</taxon>
    </lineage>
</organism>
<dbReference type="AlphaFoldDB" id="A0A9N8VZK1"/>
<feature type="region of interest" description="Disordered" evidence="1">
    <location>
        <begin position="1"/>
        <end position="23"/>
    </location>
</feature>